<name>A0A1S3FKT1_DIPOR</name>
<dbReference type="GO" id="GO:0022857">
    <property type="term" value="F:transmembrane transporter activity"/>
    <property type="evidence" value="ECO:0007669"/>
    <property type="project" value="InterPro"/>
</dbReference>
<dbReference type="PROSITE" id="PS50850">
    <property type="entry name" value="MFS"/>
    <property type="match status" value="1"/>
</dbReference>
<dbReference type="InterPro" id="IPR036259">
    <property type="entry name" value="MFS_trans_sf"/>
</dbReference>
<dbReference type="Proteomes" id="UP000081671">
    <property type="component" value="Unplaced"/>
</dbReference>
<dbReference type="GO" id="GO:0016020">
    <property type="term" value="C:membrane"/>
    <property type="evidence" value="ECO:0007669"/>
    <property type="project" value="UniProtKB-SubCell"/>
</dbReference>
<feature type="transmembrane region" description="Helical" evidence="5">
    <location>
        <begin position="378"/>
        <end position="400"/>
    </location>
</feature>
<evidence type="ECO:0000259" key="6">
    <source>
        <dbReference type="PROSITE" id="PS50850"/>
    </source>
</evidence>
<reference evidence="8" key="1">
    <citation type="submission" date="2025-08" db="UniProtKB">
        <authorList>
            <consortium name="RefSeq"/>
        </authorList>
    </citation>
    <scope>IDENTIFICATION</scope>
    <source>
        <tissue evidence="8">Kidney</tissue>
    </source>
</reference>
<feature type="transmembrane region" description="Helical" evidence="5">
    <location>
        <begin position="260"/>
        <end position="280"/>
    </location>
</feature>
<keyword evidence="2 5" id="KW-0812">Transmembrane</keyword>
<feature type="transmembrane region" description="Helical" evidence="5">
    <location>
        <begin position="204"/>
        <end position="222"/>
    </location>
</feature>
<feature type="transmembrane region" description="Helical" evidence="5">
    <location>
        <begin position="350"/>
        <end position="372"/>
    </location>
</feature>
<proteinExistence type="predicted"/>
<feature type="transmembrane region" description="Helical" evidence="5">
    <location>
        <begin position="466"/>
        <end position="492"/>
    </location>
</feature>
<dbReference type="GeneID" id="105989183"/>
<sequence length="552" mass="61796">MAFQEILDQVGSLGRFQFLQLAFLTIFSSITFCHLTLENFTAAVPEHRCWVRILDNGTLSDNGTGLLSQEDLLRISIPLDSNLRPEKCRRFVHPQWQLLHLNSTFWNLSEAATEPCVDGWVYDRSSFVSTIVTKWGLVCDSQSLNSISKFLTLTGTLMGNLMYGHLTDRFGRRLIIISCLLKLAIADTCAAFAPTFLLYCVLRFLAGMSTTGVLTNSSMLLVEWTRPKFQAMMVTLSFCSAGLAQILLGGLAYFVQNWHILQLVLSIPIFFLLLFTRCLAESARWLIITNKPQEALKELWRAARINGVKNYRDTLTVEVLRSTMKEELEAAQMKRALSDLFYNLNLCKRICLLCFTRCAICVSFFGLFLNLQDLGSNVFLLQILFGVLNLPANYVAFLAMNHLGRRISQVLFTSLAGISILANIFVPQEMLALRLILSTLGGCLLYASITCCLTHSNELLPTVIRATASGIIGFTGSIGSALAPLLMMLTIYSASWPWFIYGGFSLLASLAVLLLPETRNQLLPDSIQDIENETQASRKAKQKDTFIKVTRF</sequence>
<dbReference type="RefSeq" id="XP_012876492.1">
    <property type="nucleotide sequence ID" value="XM_013021038.1"/>
</dbReference>
<dbReference type="OrthoDB" id="2544694at2759"/>
<evidence type="ECO:0000313" key="8">
    <source>
        <dbReference type="RefSeq" id="XP_012876492.1"/>
    </source>
</evidence>
<dbReference type="AlphaFoldDB" id="A0A1S3FKT1"/>
<feature type="transmembrane region" description="Helical" evidence="5">
    <location>
        <begin position="498"/>
        <end position="515"/>
    </location>
</feature>
<evidence type="ECO:0000256" key="5">
    <source>
        <dbReference type="SAM" id="Phobius"/>
    </source>
</evidence>
<feature type="domain" description="Major facilitator superfamily (MFS) profile" evidence="6">
    <location>
        <begin position="104"/>
        <end position="520"/>
    </location>
</feature>
<feature type="transmembrane region" description="Helical" evidence="5">
    <location>
        <begin position="407"/>
        <end position="426"/>
    </location>
</feature>
<feature type="transmembrane region" description="Helical" evidence="5">
    <location>
        <begin position="432"/>
        <end position="454"/>
    </location>
</feature>
<keyword evidence="3 5" id="KW-1133">Transmembrane helix</keyword>
<keyword evidence="7" id="KW-1185">Reference proteome</keyword>
<keyword evidence="4 5" id="KW-0472">Membrane</keyword>
<dbReference type="PANTHER" id="PTHR24064">
    <property type="entry name" value="SOLUTE CARRIER FAMILY 22 MEMBER"/>
    <property type="match status" value="1"/>
</dbReference>
<feature type="transmembrane region" description="Helical" evidence="5">
    <location>
        <begin position="174"/>
        <end position="198"/>
    </location>
</feature>
<protein>
    <submittedName>
        <fullName evidence="8">Solute carrier family 22 member 9-like isoform X4</fullName>
    </submittedName>
</protein>
<dbReference type="InterPro" id="IPR020846">
    <property type="entry name" value="MFS_dom"/>
</dbReference>
<dbReference type="Gene3D" id="1.20.1250.20">
    <property type="entry name" value="MFS general substrate transporter like domains"/>
    <property type="match status" value="1"/>
</dbReference>
<evidence type="ECO:0000256" key="3">
    <source>
        <dbReference type="ARBA" id="ARBA00022989"/>
    </source>
</evidence>
<feature type="transmembrane region" description="Helical" evidence="5">
    <location>
        <begin position="18"/>
        <end position="37"/>
    </location>
</feature>
<evidence type="ECO:0000256" key="1">
    <source>
        <dbReference type="ARBA" id="ARBA00004141"/>
    </source>
</evidence>
<evidence type="ECO:0000313" key="7">
    <source>
        <dbReference type="Proteomes" id="UP000081671"/>
    </source>
</evidence>
<feature type="transmembrane region" description="Helical" evidence="5">
    <location>
        <begin position="234"/>
        <end position="254"/>
    </location>
</feature>
<evidence type="ECO:0000256" key="2">
    <source>
        <dbReference type="ARBA" id="ARBA00022692"/>
    </source>
</evidence>
<gene>
    <name evidence="8" type="primary">LOC105989183</name>
</gene>
<dbReference type="GO" id="GO:0015711">
    <property type="term" value="P:organic anion transport"/>
    <property type="evidence" value="ECO:0007669"/>
    <property type="project" value="UniProtKB-ARBA"/>
</dbReference>
<evidence type="ECO:0000256" key="4">
    <source>
        <dbReference type="ARBA" id="ARBA00023136"/>
    </source>
</evidence>
<comment type="subcellular location">
    <subcellularLocation>
        <location evidence="1">Membrane</location>
        <topology evidence="1">Multi-pass membrane protein</topology>
    </subcellularLocation>
</comment>
<dbReference type="Pfam" id="PF00083">
    <property type="entry name" value="Sugar_tr"/>
    <property type="match status" value="1"/>
</dbReference>
<organism evidence="7 8">
    <name type="scientific">Dipodomys ordii</name>
    <name type="common">Ord's kangaroo rat</name>
    <dbReference type="NCBI Taxonomy" id="10020"/>
    <lineage>
        <taxon>Eukaryota</taxon>
        <taxon>Metazoa</taxon>
        <taxon>Chordata</taxon>
        <taxon>Craniata</taxon>
        <taxon>Vertebrata</taxon>
        <taxon>Euteleostomi</taxon>
        <taxon>Mammalia</taxon>
        <taxon>Eutheria</taxon>
        <taxon>Euarchontoglires</taxon>
        <taxon>Glires</taxon>
        <taxon>Rodentia</taxon>
        <taxon>Castorimorpha</taxon>
        <taxon>Heteromyidae</taxon>
        <taxon>Dipodomyinae</taxon>
        <taxon>Dipodomys</taxon>
    </lineage>
</organism>
<dbReference type="SUPFAM" id="SSF103473">
    <property type="entry name" value="MFS general substrate transporter"/>
    <property type="match status" value="1"/>
</dbReference>
<accession>A0A1S3FKT1</accession>
<dbReference type="FunFam" id="1.20.1250.20:FF:000023">
    <property type="entry name" value="Solute carrier family 22 member 6"/>
    <property type="match status" value="1"/>
</dbReference>
<dbReference type="InterPro" id="IPR005828">
    <property type="entry name" value="MFS_sugar_transport-like"/>
</dbReference>